<evidence type="ECO:0000313" key="3">
    <source>
        <dbReference type="WBParaSite" id="scaffold87_cov230.g193"/>
    </source>
</evidence>
<dbReference type="Proteomes" id="UP000887561">
    <property type="component" value="Unplaced"/>
</dbReference>
<protein>
    <submittedName>
        <fullName evidence="3">Uncharacterized protein</fullName>
    </submittedName>
</protein>
<dbReference type="WBParaSite" id="scaffold87_cov230.g193">
    <property type="protein sequence ID" value="scaffold87_cov230.g193"/>
    <property type="gene ID" value="scaffold87_cov230.g193"/>
</dbReference>
<feature type="region of interest" description="Disordered" evidence="1">
    <location>
        <begin position="111"/>
        <end position="233"/>
    </location>
</feature>
<proteinExistence type="predicted"/>
<accession>A0A915N6E5</accession>
<name>A0A915N6E5_MELJA</name>
<evidence type="ECO:0000256" key="1">
    <source>
        <dbReference type="SAM" id="MobiDB-lite"/>
    </source>
</evidence>
<feature type="compositionally biased region" description="Polar residues" evidence="1">
    <location>
        <begin position="196"/>
        <end position="233"/>
    </location>
</feature>
<sequence length="233" mass="26175">MNPKETDLYETKYNNLLEYYCHMEKMNNRLKHRLYHVRKEINHLKQLKRVLCERLLMHRAVIIDSNSEIPDNESSVSLKDNKGFGGDVNYILNNFGCFNFTVKTINNAETEMVNNTNGGGNSTRKRKMPSKKENGGGDEQGGSCNNGNVNSNSRRSGGGGRDNKRRKARDEAKQNIISIIESIVSDTPKSEDSVKSEATTNEAENAQQELSDVPTPTEQNLGSCSNQNIEEKT</sequence>
<reference evidence="3" key="1">
    <citation type="submission" date="2022-11" db="UniProtKB">
        <authorList>
            <consortium name="WormBaseParasite"/>
        </authorList>
    </citation>
    <scope>IDENTIFICATION</scope>
</reference>
<organism evidence="2 3">
    <name type="scientific">Meloidogyne javanica</name>
    <name type="common">Root-knot nematode worm</name>
    <dbReference type="NCBI Taxonomy" id="6303"/>
    <lineage>
        <taxon>Eukaryota</taxon>
        <taxon>Metazoa</taxon>
        <taxon>Ecdysozoa</taxon>
        <taxon>Nematoda</taxon>
        <taxon>Chromadorea</taxon>
        <taxon>Rhabditida</taxon>
        <taxon>Tylenchina</taxon>
        <taxon>Tylenchomorpha</taxon>
        <taxon>Tylenchoidea</taxon>
        <taxon>Meloidogynidae</taxon>
        <taxon>Meloidogyninae</taxon>
        <taxon>Meloidogyne</taxon>
        <taxon>Meloidogyne incognita group</taxon>
    </lineage>
</organism>
<feature type="compositionally biased region" description="Low complexity" evidence="1">
    <location>
        <begin position="141"/>
        <end position="155"/>
    </location>
</feature>
<keyword evidence="2" id="KW-1185">Reference proteome</keyword>
<dbReference type="AlphaFoldDB" id="A0A915N6E5"/>
<evidence type="ECO:0000313" key="2">
    <source>
        <dbReference type="Proteomes" id="UP000887561"/>
    </source>
</evidence>